<feature type="domain" description="SRCR" evidence="13">
    <location>
        <begin position="560"/>
        <end position="664"/>
    </location>
</feature>
<evidence type="ECO:0000256" key="12">
    <source>
        <dbReference type="SAM" id="SignalP"/>
    </source>
</evidence>
<dbReference type="PROSITE" id="PS00420">
    <property type="entry name" value="SRCR_1"/>
    <property type="match status" value="7"/>
</dbReference>
<evidence type="ECO:0000313" key="14">
    <source>
        <dbReference type="Proteomes" id="UP001165740"/>
    </source>
</evidence>
<dbReference type="FunFam" id="3.10.250.10:FF:000016">
    <property type="entry name" value="Scavenger receptor cysteine-rich protein type 12"/>
    <property type="match status" value="2"/>
</dbReference>
<feature type="disulfide bond" evidence="10">
    <location>
        <begin position="710"/>
        <end position="771"/>
    </location>
</feature>
<dbReference type="PROSITE" id="PS50287">
    <property type="entry name" value="SRCR_2"/>
    <property type="match status" value="8"/>
</dbReference>
<keyword evidence="6" id="KW-0472">Membrane</keyword>
<feature type="disulfide bond" evidence="10">
    <location>
        <begin position="407"/>
        <end position="417"/>
    </location>
</feature>
<feature type="disulfide bond" evidence="10">
    <location>
        <begin position="363"/>
        <end position="427"/>
    </location>
</feature>
<feature type="disulfide bond" evidence="10">
    <location>
        <begin position="1229"/>
        <end position="1239"/>
    </location>
</feature>
<dbReference type="InterPro" id="IPR011042">
    <property type="entry name" value="6-blade_b-propeller_TolB-like"/>
</dbReference>
<evidence type="ECO:0000256" key="7">
    <source>
        <dbReference type="ARBA" id="ARBA00023157"/>
    </source>
</evidence>
<gene>
    <name evidence="15" type="primary">LOC106070440</name>
</gene>
<dbReference type="GO" id="GO:0016020">
    <property type="term" value="C:membrane"/>
    <property type="evidence" value="ECO:0007669"/>
    <property type="project" value="UniProtKB-SubCell"/>
</dbReference>
<feature type="disulfide bond" evidence="10">
    <location>
        <begin position="300"/>
        <end position="310"/>
    </location>
</feature>
<dbReference type="InterPro" id="IPR036772">
    <property type="entry name" value="SRCR-like_dom_sf"/>
</dbReference>
<dbReference type="SUPFAM" id="SSF63825">
    <property type="entry name" value="YWTD domain"/>
    <property type="match status" value="1"/>
</dbReference>
<evidence type="ECO:0000256" key="8">
    <source>
        <dbReference type="ARBA" id="ARBA00023170"/>
    </source>
</evidence>
<name>A0A9W3BB36_BIOGL</name>
<dbReference type="PRINTS" id="PR00258">
    <property type="entry name" value="SPERACTRCPTR"/>
</dbReference>
<feature type="domain" description="SRCR" evidence="13">
    <location>
        <begin position="1164"/>
        <end position="1259"/>
    </location>
</feature>
<reference evidence="15" key="1">
    <citation type="submission" date="2025-08" db="UniProtKB">
        <authorList>
            <consortium name="RefSeq"/>
        </authorList>
    </citation>
    <scope>IDENTIFICATION</scope>
</reference>
<evidence type="ECO:0000256" key="4">
    <source>
        <dbReference type="ARBA" id="ARBA00022737"/>
    </source>
</evidence>
<dbReference type="RefSeq" id="XP_055896645.1">
    <property type="nucleotide sequence ID" value="XM_056040670.1"/>
</dbReference>
<dbReference type="FunFam" id="3.10.250.10:FF:000007">
    <property type="entry name" value="Soluble scavenger receptor cysteine-rich domain-containing protein SSC5D"/>
    <property type="match status" value="3"/>
</dbReference>
<evidence type="ECO:0000313" key="15">
    <source>
        <dbReference type="RefSeq" id="XP_055896645.1"/>
    </source>
</evidence>
<feature type="disulfide bond" evidence="10">
    <location>
        <begin position="517"/>
        <end position="527"/>
    </location>
</feature>
<feature type="disulfide bond" evidence="10">
    <location>
        <begin position="741"/>
        <end position="751"/>
    </location>
</feature>
<dbReference type="SUPFAM" id="SSF57302">
    <property type="entry name" value="Snake toxin-like"/>
    <property type="match status" value="1"/>
</dbReference>
<evidence type="ECO:0000256" key="5">
    <source>
        <dbReference type="ARBA" id="ARBA00022989"/>
    </source>
</evidence>
<feature type="domain" description="SRCR" evidence="13">
    <location>
        <begin position="118"/>
        <end position="220"/>
    </location>
</feature>
<evidence type="ECO:0000256" key="10">
    <source>
        <dbReference type="PROSITE-ProRule" id="PRU00196"/>
    </source>
</evidence>
<dbReference type="SMART" id="SM00135">
    <property type="entry name" value="LY"/>
    <property type="match status" value="5"/>
</dbReference>
<sequence>MSSYLLVLLWFHLRRVESLTCLQCTSYQPYCNNSVTCGENEVCYTHTTNVNSRIQYDMGCAKQDFCQHYNNDNDMIVGKRDTETEARDKRDSLCLKCCSQNVCNGEICSETTNTDLQIRLRDGQNRHEGTVEVFHNNRWGFVCDDTWSQSEAEVVCHMLGYRRSGARAVTNNGFHSNHFYDYLLDQVFCPANVSTLNDCFHNAWGQHDCVPGEEAGVICASGETDTIQLRLRNGSNIYEGLLEVFYNDTWGSVCDDSWSDQDAQVACYMLGYKKSGAKAVGGGYFPSGHSLPFMLDDVMCLGNETSLADCSHRNWKEHNCRPMEEAGVICNPDPELPVRLRNGKTISEGTVEVYYNNTWGPICGQSWSNQNAEVVCYMLGYPRLTAIGYTNTTSNQTLSFLLHEVNCSGSESSVLECGHRAVEQDLCLDGKVAGVTCSPENRNVPIRLSGGGHENEGAVEINYNGIWGKVCDDGWSNEDAQVVCHMLGYQAHGSTAVHGSRFASSPNVPFILDDVRCSGNEQNLLECYHTPWGQHNCGDGEVAGVICLPVLMETGNNSFVRLVNGRNKYEGLVEIYHDQRWGTVCDAGWNDRNAKVICHMLGFSRFSAQGLRGSSHMFPLIQSSPFWLDLVACVGNETSLNDCGHSDWVASHCQPSQQAGVICMPELSNISVRLINGTHTYEGSVQVLYNGTWGLICDNGWSDAEAQVVCSMLGYDRSEAKAIKPTRFFSHMPYFIDNIKCQGNESNLLGCDIYELGKAVCPVGVQAAVNCRAGKVLVRLTNGNSSHSGTVEVFYNGRWGTICDDYWTDADAQVVCHMIGYQRYGAKAVRSPGFPYDPSQSVLLDYVTCRGNETSILECSHQPWGPDNCRANKIAGVICSIEENKDDVLLLLDAQSKSIYKMYLSTQTYITLPLPLLYIPGSFDFDPGSDRLFVYEKRYNHILNMKSDGTDIRIVKQLELNTEVYNIKADVVHGKVFYSDTGLGVIASINTDGSNHFYVASNILSPRSIVLDPRYQILCWTGWGFHPEIACSSYDGANKRTLVDTNLKSPNSLAIDYNENRLYFVDSGMKTIESVDFRGNNRRIILQDMEYHYRSLDVFNDIIFFTTWETKTVMQIKKDGSQQTAIGPSFYNKLSEIKVYRYGKDYIGNTISLPLESYTNRAFVRMYATKNFYNGELEVFDNGTWGRVCIWNNPDAKVACHMLGFDRNVAIKMNPNEKSSSYGWISTNCSGSESHISDCELPSNNWDFLYCFGSGVNCEPQHHGNTTHDLKLDNFLVFGVDGGHWIKMDLNTYSYTYTTMDYTVICEAIAFDPMAQTFYFSDWEWRQSSSMIRSAI</sequence>
<evidence type="ECO:0000256" key="6">
    <source>
        <dbReference type="ARBA" id="ARBA00023136"/>
    </source>
</evidence>
<feature type="disulfide bond" evidence="10">
    <location>
        <begin position="376"/>
        <end position="437"/>
    </location>
</feature>
<dbReference type="GeneID" id="106070440"/>
<evidence type="ECO:0000256" key="11">
    <source>
        <dbReference type="PROSITE-ProRule" id="PRU00461"/>
    </source>
</evidence>
<dbReference type="PANTHER" id="PTHR19331:SF465">
    <property type="entry name" value="EGG PEPTIDE SPERACT RECEPTOR"/>
    <property type="match status" value="1"/>
</dbReference>
<dbReference type="Gene3D" id="2.120.10.30">
    <property type="entry name" value="TolB, C-terminal domain"/>
    <property type="match status" value="1"/>
</dbReference>
<feature type="signal peptide" evidence="12">
    <location>
        <begin position="1"/>
        <end position="18"/>
    </location>
</feature>
<keyword evidence="2" id="KW-0812">Transmembrane</keyword>
<keyword evidence="14" id="KW-1185">Reference proteome</keyword>
<dbReference type="SUPFAM" id="SSF56487">
    <property type="entry name" value="SRCR-like"/>
    <property type="match status" value="8"/>
</dbReference>
<feature type="domain" description="SRCR" evidence="13">
    <location>
        <begin position="229"/>
        <end position="331"/>
    </location>
</feature>
<dbReference type="Pfam" id="PF00058">
    <property type="entry name" value="Ldl_recept_b"/>
    <property type="match status" value="1"/>
</dbReference>
<protein>
    <submittedName>
        <fullName evidence="15">Scavenger receptor cysteine-rich domain superfamily protein-like isoform X2</fullName>
    </submittedName>
</protein>
<evidence type="ECO:0000256" key="3">
    <source>
        <dbReference type="ARBA" id="ARBA00022729"/>
    </source>
</evidence>
<feature type="repeat" description="LDL-receptor class B" evidence="11">
    <location>
        <begin position="1016"/>
        <end position="1059"/>
    </location>
</feature>
<keyword evidence="3 12" id="KW-0732">Signal</keyword>
<feature type="disulfide bond" evidence="10">
    <location>
        <begin position="697"/>
        <end position="761"/>
    </location>
</feature>
<feature type="disulfide bond" evidence="10">
    <location>
        <begin position="849"/>
        <end position="859"/>
    </location>
</feature>
<dbReference type="SMART" id="SM00202">
    <property type="entry name" value="SR"/>
    <property type="match status" value="8"/>
</dbReference>
<feature type="chain" id="PRO_5040803951" evidence="12">
    <location>
        <begin position="19"/>
        <end position="1336"/>
    </location>
</feature>
<evidence type="ECO:0000259" key="13">
    <source>
        <dbReference type="PROSITE" id="PS50287"/>
    </source>
</evidence>
<dbReference type="InterPro" id="IPR045860">
    <property type="entry name" value="Snake_toxin-like_sf"/>
</dbReference>
<keyword evidence="7 10" id="KW-1015">Disulfide bond</keyword>
<keyword evidence="4" id="KW-0677">Repeat</keyword>
<keyword evidence="5" id="KW-1133">Transmembrane helix</keyword>
<dbReference type="Pfam" id="PF00530">
    <property type="entry name" value="SRCR"/>
    <property type="match status" value="8"/>
</dbReference>
<feature type="disulfide bond" evidence="10">
    <location>
        <begin position="189"/>
        <end position="199"/>
    </location>
</feature>
<keyword evidence="8" id="KW-0675">Receptor</keyword>
<dbReference type="Gene3D" id="3.10.250.10">
    <property type="entry name" value="SRCR-like domain"/>
    <property type="match status" value="8"/>
</dbReference>
<proteinExistence type="predicted"/>
<dbReference type="InterPro" id="IPR001190">
    <property type="entry name" value="SRCR"/>
</dbReference>
<comment type="caution">
    <text evidence="10">Lacks conserved residue(s) required for the propagation of feature annotation.</text>
</comment>
<dbReference type="FunFam" id="3.10.250.10:FF:000005">
    <property type="entry name" value="Neurotrypsin isoform A"/>
    <property type="match status" value="2"/>
</dbReference>
<comment type="subcellular location">
    <subcellularLocation>
        <location evidence="1">Membrane</location>
        <topology evidence="1">Single-pass membrane protein</topology>
    </subcellularLocation>
</comment>
<feature type="domain" description="SRCR" evidence="13">
    <location>
        <begin position="778"/>
        <end position="880"/>
    </location>
</feature>
<dbReference type="PANTHER" id="PTHR19331">
    <property type="entry name" value="SCAVENGER RECEPTOR DOMAIN-CONTAINING"/>
    <property type="match status" value="1"/>
</dbReference>
<evidence type="ECO:0000256" key="1">
    <source>
        <dbReference type="ARBA" id="ARBA00004167"/>
    </source>
</evidence>
<feature type="domain" description="SRCR" evidence="13">
    <location>
        <begin position="338"/>
        <end position="438"/>
    </location>
</feature>
<evidence type="ECO:0000256" key="2">
    <source>
        <dbReference type="ARBA" id="ARBA00022692"/>
    </source>
</evidence>
<accession>A0A9W3BB36</accession>
<dbReference type="Proteomes" id="UP001165740">
    <property type="component" value="Chromosome 9"/>
</dbReference>
<evidence type="ECO:0000256" key="9">
    <source>
        <dbReference type="ARBA" id="ARBA00023180"/>
    </source>
</evidence>
<keyword evidence="9" id="KW-0325">Glycoprotein</keyword>
<dbReference type="InterPro" id="IPR000033">
    <property type="entry name" value="LDLR_classB_rpt"/>
</dbReference>
<feature type="domain" description="SRCR" evidence="13">
    <location>
        <begin position="446"/>
        <end position="548"/>
    </location>
</feature>
<organism evidence="14 15">
    <name type="scientific">Biomphalaria glabrata</name>
    <name type="common">Bloodfluke planorb</name>
    <name type="synonym">Freshwater snail</name>
    <dbReference type="NCBI Taxonomy" id="6526"/>
    <lineage>
        <taxon>Eukaryota</taxon>
        <taxon>Metazoa</taxon>
        <taxon>Spiralia</taxon>
        <taxon>Lophotrochozoa</taxon>
        <taxon>Mollusca</taxon>
        <taxon>Gastropoda</taxon>
        <taxon>Heterobranchia</taxon>
        <taxon>Euthyneura</taxon>
        <taxon>Panpulmonata</taxon>
        <taxon>Hygrophila</taxon>
        <taxon>Lymnaeoidea</taxon>
        <taxon>Planorbidae</taxon>
        <taxon>Biomphalaria</taxon>
    </lineage>
</organism>
<dbReference type="PROSITE" id="PS51120">
    <property type="entry name" value="LDLRB"/>
    <property type="match status" value="1"/>
</dbReference>
<feature type="disulfide bond" evidence="10">
    <location>
        <begin position="633"/>
        <end position="643"/>
    </location>
</feature>
<feature type="domain" description="SRCR" evidence="13">
    <location>
        <begin position="672"/>
        <end position="772"/>
    </location>
</feature>